<reference evidence="1 2" key="1">
    <citation type="submission" date="2018-05" db="EMBL/GenBank/DDBJ databases">
        <title>Zavarzinia sp. HR-AS.</title>
        <authorList>
            <person name="Lee Y."/>
            <person name="Jeon C.O."/>
        </authorList>
    </citation>
    <scope>NUCLEOTIDE SEQUENCE [LARGE SCALE GENOMIC DNA]</scope>
    <source>
        <strain evidence="1 2">HR-AS</strain>
    </source>
</reference>
<dbReference type="InterPro" id="IPR036388">
    <property type="entry name" value="WH-like_DNA-bd_sf"/>
</dbReference>
<gene>
    <name evidence="1" type="ORF">DKG74_10815</name>
</gene>
<proteinExistence type="predicted"/>
<evidence type="ECO:0000313" key="2">
    <source>
        <dbReference type="Proteomes" id="UP000245461"/>
    </source>
</evidence>
<sequence>MSDGAAPSPIPGLDPASIDETRHLLDLLDLIAAERQRLHGGDEQGAVVRLLLRQMIGGDDRGMPLLRLAKLTGCPRETLRRKLGPLLNRGYLVQDEAGRYRCGAAYFTDSASARQRILDALRQFLPPAPRD</sequence>
<comment type="caution">
    <text evidence="1">The sequence shown here is derived from an EMBL/GenBank/DDBJ whole genome shotgun (WGS) entry which is preliminary data.</text>
</comment>
<evidence type="ECO:0008006" key="3">
    <source>
        <dbReference type="Google" id="ProtNLM"/>
    </source>
</evidence>
<evidence type="ECO:0000313" key="1">
    <source>
        <dbReference type="EMBL" id="PWR22902.1"/>
    </source>
</evidence>
<dbReference type="EMBL" id="QGLE01000005">
    <property type="protein sequence ID" value="PWR22902.1"/>
    <property type="molecule type" value="Genomic_DNA"/>
</dbReference>
<keyword evidence="2" id="KW-1185">Reference proteome</keyword>
<accession>A0A317E8L9</accession>
<dbReference type="AlphaFoldDB" id="A0A317E8L9"/>
<dbReference type="Gene3D" id="1.10.10.10">
    <property type="entry name" value="Winged helix-like DNA-binding domain superfamily/Winged helix DNA-binding domain"/>
    <property type="match status" value="1"/>
</dbReference>
<dbReference type="GO" id="GO:0006355">
    <property type="term" value="P:regulation of DNA-templated transcription"/>
    <property type="evidence" value="ECO:0007669"/>
    <property type="project" value="InterPro"/>
</dbReference>
<protein>
    <recommendedName>
        <fullName evidence="3">HTH iclR-type domain-containing protein</fullName>
    </recommendedName>
</protein>
<dbReference type="InterPro" id="IPR036390">
    <property type="entry name" value="WH_DNA-bd_sf"/>
</dbReference>
<organism evidence="1 2">
    <name type="scientific">Zavarzinia aquatilis</name>
    <dbReference type="NCBI Taxonomy" id="2211142"/>
    <lineage>
        <taxon>Bacteria</taxon>
        <taxon>Pseudomonadati</taxon>
        <taxon>Pseudomonadota</taxon>
        <taxon>Alphaproteobacteria</taxon>
        <taxon>Rhodospirillales</taxon>
        <taxon>Zavarziniaceae</taxon>
        <taxon>Zavarzinia</taxon>
    </lineage>
</organism>
<dbReference type="RefSeq" id="WP_109905582.1">
    <property type="nucleotide sequence ID" value="NZ_QGLE01000005.1"/>
</dbReference>
<dbReference type="OrthoDB" id="5600162at2"/>
<dbReference type="SUPFAM" id="SSF46785">
    <property type="entry name" value="Winged helix' DNA-binding domain"/>
    <property type="match status" value="1"/>
</dbReference>
<name>A0A317E8L9_9PROT</name>
<dbReference type="Proteomes" id="UP000245461">
    <property type="component" value="Unassembled WGS sequence"/>
</dbReference>
<dbReference type="GO" id="GO:0003677">
    <property type="term" value="F:DNA binding"/>
    <property type="evidence" value="ECO:0007669"/>
    <property type="project" value="InterPro"/>
</dbReference>